<organism evidence="4">
    <name type="scientific">Panicum hallii</name>
    <dbReference type="NCBI Taxonomy" id="206008"/>
    <lineage>
        <taxon>Eukaryota</taxon>
        <taxon>Viridiplantae</taxon>
        <taxon>Streptophyta</taxon>
        <taxon>Embryophyta</taxon>
        <taxon>Tracheophyta</taxon>
        <taxon>Spermatophyta</taxon>
        <taxon>Magnoliopsida</taxon>
        <taxon>Liliopsida</taxon>
        <taxon>Poales</taxon>
        <taxon>Poaceae</taxon>
        <taxon>PACMAD clade</taxon>
        <taxon>Panicoideae</taxon>
        <taxon>Panicodae</taxon>
        <taxon>Paniceae</taxon>
        <taxon>Panicinae</taxon>
        <taxon>Panicum</taxon>
        <taxon>Panicum sect. Panicum</taxon>
    </lineage>
</organism>
<dbReference type="PANTHER" id="PTHR46265:SF6">
    <property type="entry name" value="OS07G0658300 PROTEIN"/>
    <property type="match status" value="1"/>
</dbReference>
<reference evidence="4" key="1">
    <citation type="submission" date="2018-04" db="EMBL/GenBank/DDBJ databases">
        <title>WGS assembly of Panicum hallii.</title>
        <authorList>
            <person name="Lovell J."/>
            <person name="Jenkins J."/>
            <person name="Lowry D."/>
            <person name="Mamidi S."/>
            <person name="Sreedasyam A."/>
            <person name="Weng X."/>
            <person name="Barry K."/>
            <person name="Bonette J."/>
            <person name="Campitelli B."/>
            <person name="Daum C."/>
            <person name="Gordon S."/>
            <person name="Gould B."/>
            <person name="Lipzen A."/>
            <person name="Macqueen A."/>
            <person name="Palacio-Mejia J."/>
            <person name="Plott C."/>
            <person name="Shakirov E."/>
            <person name="Shu S."/>
            <person name="Yoshinaga Y."/>
            <person name="Zane M."/>
            <person name="Rokhsar D."/>
            <person name="Grimwood J."/>
            <person name="Schmutz J."/>
            <person name="Juenger T."/>
        </authorList>
    </citation>
    <scope>NUCLEOTIDE SEQUENCE [LARGE SCALE GENOMIC DNA]</scope>
    <source>
        <strain evidence="4">FIL2</strain>
    </source>
</reference>
<dbReference type="PANTHER" id="PTHR46265">
    <property type="entry name" value="RHO GTPASE-ACTIVATING PROTEIN 7"/>
    <property type="match status" value="1"/>
</dbReference>
<evidence type="ECO:0000256" key="2">
    <source>
        <dbReference type="SAM" id="MobiDB-lite"/>
    </source>
</evidence>
<dbReference type="EMBL" id="CM008047">
    <property type="protein sequence ID" value="PVH65368.1"/>
    <property type="molecule type" value="Genomic_DNA"/>
</dbReference>
<evidence type="ECO:0000259" key="3">
    <source>
        <dbReference type="Pfam" id="PF14389"/>
    </source>
</evidence>
<evidence type="ECO:0000256" key="1">
    <source>
        <dbReference type="SAM" id="Coils"/>
    </source>
</evidence>
<accession>A0A2T8KT66</accession>
<dbReference type="AlphaFoldDB" id="A0A2T8KT66"/>
<sequence length="288" mass="32144">MRVQQSLNEKEPSNPVSSHETPLSMGEILLSLDAGIPLPSPGAEYPKDRHSNKPNGTQQHVKRSNLWGRNNARKGQQSELIDPSGEEELAIQRLEVTKNDLQIRIAKEARGNAILQASLERRKQALHERRVALEQDVSRLQEQLQAERDLRAALEVGLSMSSSQLSSSRSMDSKTRAELEEIALAEADVARLKQKVAELHLQLNQQRQHQYGSSVDANDRYQHLPSHISLRILSNQDLTGALLSVIKRRSKGMRRACQVHPTGEASSSMCCRMVLQGLSPASIPWMPP</sequence>
<feature type="domain" description="Ternary complex factor MIP1 leucine-zipper" evidence="3">
    <location>
        <begin position="126"/>
        <end position="206"/>
    </location>
</feature>
<dbReference type="InterPro" id="IPR025757">
    <property type="entry name" value="MIP1_Leuzipper"/>
</dbReference>
<feature type="coiled-coil region" evidence="1">
    <location>
        <begin position="175"/>
        <end position="209"/>
    </location>
</feature>
<protein>
    <recommendedName>
        <fullName evidence="3">Ternary complex factor MIP1 leucine-zipper domain-containing protein</fullName>
    </recommendedName>
</protein>
<evidence type="ECO:0000313" key="4">
    <source>
        <dbReference type="EMBL" id="PVH65368.1"/>
    </source>
</evidence>
<keyword evidence="1" id="KW-0175">Coiled coil</keyword>
<gene>
    <name evidence="4" type="ORF">PAHAL_2G475100</name>
</gene>
<dbReference type="Gramene" id="PVH65368">
    <property type="protein sequence ID" value="PVH65368"/>
    <property type="gene ID" value="PAHAL_2G475100"/>
</dbReference>
<proteinExistence type="predicted"/>
<feature type="coiled-coil region" evidence="1">
    <location>
        <begin position="116"/>
        <end position="150"/>
    </location>
</feature>
<dbReference type="InterPro" id="IPR052799">
    <property type="entry name" value="Rho_GAP_Regulators"/>
</dbReference>
<dbReference type="Proteomes" id="UP000243499">
    <property type="component" value="Chromosome 2"/>
</dbReference>
<feature type="region of interest" description="Disordered" evidence="2">
    <location>
        <begin position="1"/>
        <end position="84"/>
    </location>
</feature>
<dbReference type="Pfam" id="PF14389">
    <property type="entry name" value="Lzipper-MIP1"/>
    <property type="match status" value="1"/>
</dbReference>
<name>A0A2T8KT66_9POAL</name>